<dbReference type="CDD" id="cd00118">
    <property type="entry name" value="LysM"/>
    <property type="match status" value="1"/>
</dbReference>
<dbReference type="Pfam" id="PF01476">
    <property type="entry name" value="LysM"/>
    <property type="match status" value="1"/>
</dbReference>
<dbReference type="CDD" id="cd02696">
    <property type="entry name" value="MurNAc-LAA"/>
    <property type="match status" value="1"/>
</dbReference>
<evidence type="ECO:0000256" key="8">
    <source>
        <dbReference type="ARBA" id="ARBA00023316"/>
    </source>
</evidence>
<reference evidence="12" key="3">
    <citation type="submission" date="2019-09" db="EMBL/GenBank/DDBJ databases">
        <title>Co-occurence of chitin degradation, pigmentation and bioactivity in marine Pseudoalteromonas.</title>
        <authorList>
            <person name="Sonnenschein E.C."/>
            <person name="Bech P.K."/>
        </authorList>
    </citation>
    <scope>NUCLEOTIDE SEQUENCE</scope>
    <source>
        <strain evidence="12">S2231</strain>
        <strain evidence="11 13">S2233</strain>
    </source>
</reference>
<comment type="similarity">
    <text evidence="3">Belongs to the N-acetylmuramoyl-L-alanine amidase 3 family.</text>
</comment>
<evidence type="ECO:0000313" key="13">
    <source>
        <dbReference type="Proteomes" id="UP000305730"/>
    </source>
</evidence>
<evidence type="ECO:0000313" key="12">
    <source>
        <dbReference type="EMBL" id="TMP61500.1"/>
    </source>
</evidence>
<dbReference type="Gene3D" id="3.10.350.10">
    <property type="entry name" value="LysM domain"/>
    <property type="match status" value="1"/>
</dbReference>
<dbReference type="FunFam" id="3.40.630.40:FF:000001">
    <property type="entry name" value="N-acetylmuramoyl-L-alanine amidase"/>
    <property type="match status" value="1"/>
</dbReference>
<dbReference type="PANTHER" id="PTHR30404:SF6">
    <property type="entry name" value="N-ACETYLMURAMOYL-L-ALANINE AMIDASE AMIB"/>
    <property type="match status" value="1"/>
</dbReference>
<protein>
    <recommendedName>
        <fullName evidence="9">N-acetylmuramoyl-L-alanine amidase AmiC</fullName>
        <ecNumber evidence="4">3.5.1.28</ecNumber>
    </recommendedName>
</protein>
<dbReference type="PANTHER" id="PTHR30404">
    <property type="entry name" value="N-ACETYLMURAMOYL-L-ALANINE AMIDASE"/>
    <property type="match status" value="1"/>
</dbReference>
<dbReference type="Proteomes" id="UP000305730">
    <property type="component" value="Unassembled WGS sequence"/>
</dbReference>
<keyword evidence="8" id="KW-0961">Cell wall biogenesis/degradation</keyword>
<dbReference type="Gene3D" id="2.60.40.3500">
    <property type="match status" value="1"/>
</dbReference>
<dbReference type="InterPro" id="IPR036779">
    <property type="entry name" value="LysM_dom_sf"/>
</dbReference>
<evidence type="ECO:0000256" key="7">
    <source>
        <dbReference type="ARBA" id="ARBA00022801"/>
    </source>
</evidence>
<accession>A0A5S3XT90</accession>
<evidence type="ECO:0000256" key="3">
    <source>
        <dbReference type="ARBA" id="ARBA00010860"/>
    </source>
</evidence>
<evidence type="ECO:0000313" key="14">
    <source>
        <dbReference type="Proteomes" id="UP000307706"/>
    </source>
</evidence>
<dbReference type="Gene3D" id="3.40.630.40">
    <property type="entry name" value="Zn-dependent exopeptidases"/>
    <property type="match status" value="1"/>
</dbReference>
<comment type="catalytic activity">
    <reaction evidence="1">
        <text>Hydrolyzes the link between N-acetylmuramoyl residues and L-amino acid residues in certain cell-wall glycopeptides.</text>
        <dbReference type="EC" id="3.5.1.28"/>
    </reaction>
</comment>
<keyword evidence="13" id="KW-1185">Reference proteome</keyword>
<name>A0A5S3XT90_9GAMM</name>
<dbReference type="GO" id="GO:0008745">
    <property type="term" value="F:N-acetylmuramoyl-L-alanine amidase activity"/>
    <property type="evidence" value="ECO:0007669"/>
    <property type="project" value="UniProtKB-EC"/>
</dbReference>
<dbReference type="GO" id="GO:0009253">
    <property type="term" value="P:peptidoglycan catabolic process"/>
    <property type="evidence" value="ECO:0007669"/>
    <property type="project" value="InterPro"/>
</dbReference>
<evidence type="ECO:0000256" key="4">
    <source>
        <dbReference type="ARBA" id="ARBA00011901"/>
    </source>
</evidence>
<dbReference type="Proteomes" id="UP000307706">
    <property type="component" value="Unassembled WGS sequence"/>
</dbReference>
<reference evidence="14" key="2">
    <citation type="submission" date="2019-06" db="EMBL/GenBank/DDBJ databases">
        <title>Co-occurence of chitin degradation, pigmentation and bioactivity in marine Pseudoalteromonas.</title>
        <authorList>
            <person name="Sonnenschein E.C."/>
            <person name="Bech P.K."/>
        </authorList>
    </citation>
    <scope>NUCLEOTIDE SEQUENCE [LARGE SCALE GENOMIC DNA]</scope>
    <source>
        <strain evidence="14">S2231</strain>
    </source>
</reference>
<proteinExistence type="inferred from homology"/>
<dbReference type="SUPFAM" id="SSF54106">
    <property type="entry name" value="LysM domain"/>
    <property type="match status" value="1"/>
</dbReference>
<comment type="caution">
    <text evidence="12">The sequence shown here is derived from an EMBL/GenBank/DDBJ whole genome shotgun (WGS) entry which is preliminary data.</text>
</comment>
<evidence type="ECO:0000256" key="2">
    <source>
        <dbReference type="ARBA" id="ARBA00004418"/>
    </source>
</evidence>
<keyword evidence="6" id="KW-0574">Periplasm</keyword>
<evidence type="ECO:0000313" key="11">
    <source>
        <dbReference type="EMBL" id="TMP45118.1"/>
    </source>
</evidence>
<keyword evidence="5" id="KW-0732">Signal</keyword>
<dbReference type="InterPro" id="IPR018392">
    <property type="entry name" value="LysM"/>
</dbReference>
<dbReference type="EMBL" id="PNCL01000016">
    <property type="protein sequence ID" value="TMP61500.1"/>
    <property type="molecule type" value="Genomic_DNA"/>
</dbReference>
<dbReference type="InterPro" id="IPR021731">
    <property type="entry name" value="AMIN_dom"/>
</dbReference>
<evidence type="ECO:0000256" key="6">
    <source>
        <dbReference type="ARBA" id="ARBA00022764"/>
    </source>
</evidence>
<comment type="subcellular location">
    <subcellularLocation>
        <location evidence="2">Periplasm</location>
    </subcellularLocation>
</comment>
<evidence type="ECO:0000259" key="10">
    <source>
        <dbReference type="PROSITE" id="PS51782"/>
    </source>
</evidence>
<dbReference type="InterPro" id="IPR002508">
    <property type="entry name" value="MurNAc-LAA_cat"/>
</dbReference>
<organism evidence="12 14">
    <name type="scientific">Pseudoalteromonas citrea</name>
    <dbReference type="NCBI Taxonomy" id="43655"/>
    <lineage>
        <taxon>Bacteria</taxon>
        <taxon>Pseudomonadati</taxon>
        <taxon>Pseudomonadota</taxon>
        <taxon>Gammaproteobacteria</taxon>
        <taxon>Alteromonadales</taxon>
        <taxon>Pseudoalteromonadaceae</taxon>
        <taxon>Pseudoalteromonas</taxon>
    </lineage>
</organism>
<feature type="domain" description="LysM" evidence="10">
    <location>
        <begin position="402"/>
        <end position="445"/>
    </location>
</feature>
<dbReference type="EC" id="3.5.1.28" evidence="4"/>
<dbReference type="AlphaFoldDB" id="A0A5S3XT90"/>
<dbReference type="GO" id="GO:0030288">
    <property type="term" value="C:outer membrane-bounded periplasmic space"/>
    <property type="evidence" value="ECO:0007669"/>
    <property type="project" value="TreeGrafter"/>
</dbReference>
<evidence type="ECO:0000256" key="9">
    <source>
        <dbReference type="ARBA" id="ARBA00074581"/>
    </source>
</evidence>
<gene>
    <name evidence="12" type="ORF">CWB96_04250</name>
    <name evidence="11" type="ORF">CWB97_04760</name>
</gene>
<dbReference type="GO" id="GO:0071555">
    <property type="term" value="P:cell wall organization"/>
    <property type="evidence" value="ECO:0007669"/>
    <property type="project" value="UniProtKB-KW"/>
</dbReference>
<dbReference type="Pfam" id="PF01520">
    <property type="entry name" value="Amidase_3"/>
    <property type="match status" value="1"/>
</dbReference>
<dbReference type="OrthoDB" id="9806267at2"/>
<evidence type="ECO:0000256" key="1">
    <source>
        <dbReference type="ARBA" id="ARBA00001561"/>
    </source>
</evidence>
<sequence>MRLFKYHTVVLYTVLLCLFISTKVLAKNNMEGVRVWPSPESTRVVFDMSSKPDFSYFMLKNPLRLVIDLQNTQQAKYLPSVPKKHNLISKLRYSKPKKKNSTRVVFELTGAVKPVVFALAPTGPYKNRLVVDLYSKKQKSFSVDKSTAKKRTRTADRDIIIAIDAGHGGEDPGSIGPAGTYEKNITLQIAKRVARLVDKEPGMKARLIRTGDYYLKLNTRTAHARKKRADFFVSIHADAFSSPGPNGTSVWVLSLRRANSEIGKWLEDKEKHSQLLGGAADLIKDTANEKYLAKALLDMSMDHSMKTAFQVADEVVKELKSVSKLHKKRPQAANFGVLKSPDIPSILVETGFISNPKEERKLNTAQHQQRLAQAIFYSIRNYYKRNPPDDSLFASLKNNKPLRHKVKSGESLSVLASRYGTTISALKKHNQLKKNTLYIGQILMIPKA</sequence>
<evidence type="ECO:0000256" key="5">
    <source>
        <dbReference type="ARBA" id="ARBA00022729"/>
    </source>
</evidence>
<dbReference type="InterPro" id="IPR050695">
    <property type="entry name" value="N-acetylmuramoyl_amidase_3"/>
</dbReference>
<keyword evidence="7" id="KW-0378">Hydrolase</keyword>
<dbReference type="EMBL" id="PNCK01000018">
    <property type="protein sequence ID" value="TMP45118.1"/>
    <property type="molecule type" value="Genomic_DNA"/>
</dbReference>
<dbReference type="SUPFAM" id="SSF53187">
    <property type="entry name" value="Zn-dependent exopeptidases"/>
    <property type="match status" value="1"/>
</dbReference>
<reference evidence="13 14" key="1">
    <citation type="submission" date="2017-12" db="EMBL/GenBank/DDBJ databases">
        <authorList>
            <person name="Paulsen S."/>
            <person name="Gram L.K."/>
        </authorList>
    </citation>
    <scope>NUCLEOTIDE SEQUENCE [LARGE SCALE GENOMIC DNA]</scope>
    <source>
        <strain evidence="12 14">S2231</strain>
        <strain evidence="11 13">S2233</strain>
    </source>
</reference>
<dbReference type="SMART" id="SM00646">
    <property type="entry name" value="Ami_3"/>
    <property type="match status" value="1"/>
</dbReference>
<dbReference type="SMART" id="SM00257">
    <property type="entry name" value="LysM"/>
    <property type="match status" value="1"/>
</dbReference>
<dbReference type="PROSITE" id="PS51782">
    <property type="entry name" value="LYSM"/>
    <property type="match status" value="1"/>
</dbReference>
<dbReference type="Pfam" id="PF11741">
    <property type="entry name" value="AMIN"/>
    <property type="match status" value="1"/>
</dbReference>